<reference evidence="2 3" key="2">
    <citation type="submission" date="2024-07" db="EMBL/GenBank/DDBJ databases">
        <authorList>
            <person name="Akdeniz Z."/>
        </authorList>
    </citation>
    <scope>NUCLEOTIDE SEQUENCE [LARGE SCALE GENOMIC DNA]</scope>
</reference>
<protein>
    <submittedName>
        <fullName evidence="2">Hypothetical_protein</fullName>
    </submittedName>
</protein>
<sequence length="108" mass="12591">MGIEHCTSVKQNISYDDIPVIKLNLSSKAEGSMSYSSTSTMSNTDLTELQQQLQKCVYTQFTQTDHQMKKRKHTTRPIIEEEENPYKLDFNDDLFKDQFAILDDFDEE</sequence>
<name>A0AA86TTY3_9EUKA</name>
<reference evidence="1" key="1">
    <citation type="submission" date="2023-06" db="EMBL/GenBank/DDBJ databases">
        <authorList>
            <person name="Kurt Z."/>
        </authorList>
    </citation>
    <scope>NUCLEOTIDE SEQUENCE</scope>
</reference>
<dbReference type="EMBL" id="CAXDID020000250">
    <property type="protein sequence ID" value="CAL6064362.1"/>
    <property type="molecule type" value="Genomic_DNA"/>
</dbReference>
<organism evidence="1">
    <name type="scientific">Hexamita inflata</name>
    <dbReference type="NCBI Taxonomy" id="28002"/>
    <lineage>
        <taxon>Eukaryota</taxon>
        <taxon>Metamonada</taxon>
        <taxon>Diplomonadida</taxon>
        <taxon>Hexamitidae</taxon>
        <taxon>Hexamitinae</taxon>
        <taxon>Hexamita</taxon>
    </lineage>
</organism>
<evidence type="ECO:0000313" key="1">
    <source>
        <dbReference type="EMBL" id="CAI9928616.1"/>
    </source>
</evidence>
<evidence type="ECO:0000313" key="2">
    <source>
        <dbReference type="EMBL" id="CAL6064362.1"/>
    </source>
</evidence>
<gene>
    <name evidence="1" type="ORF">HINF_LOCUS16261</name>
    <name evidence="2" type="ORF">HINF_LOCUS51317</name>
</gene>
<dbReference type="Proteomes" id="UP001642409">
    <property type="component" value="Unassembled WGS sequence"/>
</dbReference>
<comment type="caution">
    <text evidence="1">The sequence shown here is derived from an EMBL/GenBank/DDBJ whole genome shotgun (WGS) entry which is preliminary data.</text>
</comment>
<dbReference type="AlphaFoldDB" id="A0AA86TTY3"/>
<dbReference type="EMBL" id="CATOUU010000409">
    <property type="protein sequence ID" value="CAI9928616.1"/>
    <property type="molecule type" value="Genomic_DNA"/>
</dbReference>
<evidence type="ECO:0000313" key="3">
    <source>
        <dbReference type="Proteomes" id="UP001642409"/>
    </source>
</evidence>
<accession>A0AA86TTY3</accession>
<keyword evidence="3" id="KW-1185">Reference proteome</keyword>
<proteinExistence type="predicted"/>